<keyword evidence="1 3" id="KW-0560">Oxidoreductase</keyword>
<dbReference type="PANTHER" id="PTHR11695:SF294">
    <property type="entry name" value="RETICULON-4-INTERACTING PROTEIN 1, MITOCHONDRIAL"/>
    <property type="match status" value="1"/>
</dbReference>
<dbReference type="SUPFAM" id="SSF51735">
    <property type="entry name" value="NAD(P)-binding Rossmann-fold domains"/>
    <property type="match status" value="1"/>
</dbReference>
<keyword evidence="3" id="KW-0456">Lyase</keyword>
<dbReference type="AlphaFoldDB" id="A0A1R4J473"/>
<dbReference type="GeneID" id="96912288"/>
<dbReference type="GO" id="GO:0016829">
    <property type="term" value="F:lyase activity"/>
    <property type="evidence" value="ECO:0007669"/>
    <property type="project" value="UniProtKB-KW"/>
</dbReference>
<proteinExistence type="predicted"/>
<dbReference type="InterPro" id="IPR050700">
    <property type="entry name" value="YIM1/Zinc_Alcohol_DH_Fams"/>
</dbReference>
<dbReference type="RefSeq" id="WP_087057516.1">
    <property type="nucleotide sequence ID" value="NZ_FUKW01000063.1"/>
</dbReference>
<evidence type="ECO:0000259" key="2">
    <source>
        <dbReference type="SMART" id="SM00829"/>
    </source>
</evidence>
<reference evidence="3 4" key="1">
    <citation type="submission" date="2017-02" db="EMBL/GenBank/DDBJ databases">
        <authorList>
            <person name="Peterson S.W."/>
        </authorList>
    </citation>
    <scope>NUCLEOTIDE SEQUENCE [LARGE SCALE GENOMIC DNA]</scope>
    <source>
        <strain evidence="3 4">42ea</strain>
    </source>
</reference>
<dbReference type="Proteomes" id="UP000195611">
    <property type="component" value="Unassembled WGS sequence"/>
</dbReference>
<dbReference type="InterPro" id="IPR002364">
    <property type="entry name" value="Quin_OxRdtase/zeta-crystal_CS"/>
</dbReference>
<evidence type="ECO:0000313" key="4">
    <source>
        <dbReference type="Proteomes" id="UP000195611"/>
    </source>
</evidence>
<dbReference type="InterPro" id="IPR013154">
    <property type="entry name" value="ADH-like_N"/>
</dbReference>
<dbReference type="EMBL" id="FUKW01000063">
    <property type="protein sequence ID" value="SJN26847.1"/>
    <property type="molecule type" value="Genomic_DNA"/>
</dbReference>
<name>A0A1R4J473_9LACT</name>
<dbReference type="CDD" id="cd05289">
    <property type="entry name" value="MDR_like_2"/>
    <property type="match status" value="1"/>
</dbReference>
<dbReference type="InterPro" id="IPR036291">
    <property type="entry name" value="NAD(P)-bd_dom_sf"/>
</dbReference>
<dbReference type="EC" id="1.1.1.-" evidence="3"/>
<dbReference type="GO" id="GO:0008270">
    <property type="term" value="F:zinc ion binding"/>
    <property type="evidence" value="ECO:0007669"/>
    <property type="project" value="InterPro"/>
</dbReference>
<dbReference type="PROSITE" id="PS01162">
    <property type="entry name" value="QOR_ZETA_CRYSTAL"/>
    <property type="match status" value="1"/>
</dbReference>
<sequence length="312" mass="33876">MKAIVIEEYGSADQLVERDVPTPEIKESQVLVELHATSINPVDWKVREGYLKDNLPFQFPVILGWDAAGIVKKVGESVTGFSVGDKVFARPATNPNGTYAEYVAVDSNLLAPMPENVSYAEAASIPLVGETAWTALVEIAKIKEGDKVLIHAGAGGVGSLAIQIAKSFGATVASTASSDNEDYLKDLGVDVFIDYKKQDFESELDDYDIVFDTMGGEIQEKSFNVLKKGGIIVSITNPPSEELAKAKEVKTGYFFLEPNGKRLAKLGELMKNNQLKATIGSQFPFSENGLREAHRLSETHHAKGKIVINIKS</sequence>
<evidence type="ECO:0000256" key="1">
    <source>
        <dbReference type="ARBA" id="ARBA00023002"/>
    </source>
</evidence>
<dbReference type="InterPro" id="IPR020843">
    <property type="entry name" value="ER"/>
</dbReference>
<dbReference type="InterPro" id="IPR011032">
    <property type="entry name" value="GroES-like_sf"/>
</dbReference>
<dbReference type="SMART" id="SM00829">
    <property type="entry name" value="PKS_ER"/>
    <property type="match status" value="1"/>
</dbReference>
<dbReference type="Gene3D" id="3.40.50.720">
    <property type="entry name" value="NAD(P)-binding Rossmann-like Domain"/>
    <property type="match status" value="1"/>
</dbReference>
<dbReference type="Pfam" id="PF08240">
    <property type="entry name" value="ADH_N"/>
    <property type="match status" value="1"/>
</dbReference>
<evidence type="ECO:0000313" key="3">
    <source>
        <dbReference type="EMBL" id="SJN26847.1"/>
    </source>
</evidence>
<feature type="domain" description="Enoyl reductase (ER)" evidence="2">
    <location>
        <begin position="10"/>
        <end position="308"/>
    </location>
</feature>
<dbReference type="PANTHER" id="PTHR11695">
    <property type="entry name" value="ALCOHOL DEHYDROGENASE RELATED"/>
    <property type="match status" value="1"/>
</dbReference>
<dbReference type="GO" id="GO:0016491">
    <property type="term" value="F:oxidoreductase activity"/>
    <property type="evidence" value="ECO:0007669"/>
    <property type="project" value="UniProtKB-KW"/>
</dbReference>
<dbReference type="Pfam" id="PF13602">
    <property type="entry name" value="ADH_zinc_N_2"/>
    <property type="match status" value="1"/>
</dbReference>
<dbReference type="Gene3D" id="3.90.180.10">
    <property type="entry name" value="Medium-chain alcohol dehydrogenases, catalytic domain"/>
    <property type="match status" value="1"/>
</dbReference>
<gene>
    <name evidence="3" type="ORF">FM115_03825</name>
</gene>
<protein>
    <submittedName>
        <fullName evidence="3">Bifunctional protein: zinc-containing alcohol dehydrogenase quinone oxidoreductase ( NADPH:quinone reductase) Similar to arginate lyase</fullName>
        <ecNumber evidence="3">1.1.1.-</ecNumber>
    </submittedName>
</protein>
<organism evidence="3 4">
    <name type="scientific">Marinilactibacillus psychrotolerans 42ea</name>
    <dbReference type="NCBI Taxonomy" id="1255609"/>
    <lineage>
        <taxon>Bacteria</taxon>
        <taxon>Bacillati</taxon>
        <taxon>Bacillota</taxon>
        <taxon>Bacilli</taxon>
        <taxon>Lactobacillales</taxon>
        <taxon>Carnobacteriaceae</taxon>
        <taxon>Marinilactibacillus</taxon>
    </lineage>
</organism>
<dbReference type="SUPFAM" id="SSF50129">
    <property type="entry name" value="GroES-like"/>
    <property type="match status" value="1"/>
</dbReference>
<accession>A0A1R4J473</accession>